<evidence type="ECO:0000256" key="3">
    <source>
        <dbReference type="ARBA" id="ARBA00022692"/>
    </source>
</evidence>
<keyword evidence="2" id="KW-1003">Cell membrane</keyword>
<comment type="subcellular location">
    <subcellularLocation>
        <location evidence="1">Membrane</location>
        <topology evidence="1">Multi-pass membrane protein</topology>
    </subcellularLocation>
</comment>
<evidence type="ECO:0000256" key="6">
    <source>
        <dbReference type="SAM" id="Phobius"/>
    </source>
</evidence>
<dbReference type="HOGENOM" id="CLU_056469_2_2_9"/>
<sequence>MFLFSNITVGQYYPTKSIIHHMDPRAKLLAMPLIIAAVLLANHRLGYLITATMVFLAVALARVPMVSFLRGMKFLWLFLLISLILQTLTYPGEVLWQWGFLAVSREGLLLGLKLAYQLTLLILTAMLLTMTTTPVNLTGALEKLFQPFKPLGLPAHELAMMMAIALRFIPTLLEEAEAIMKAQQARGGSIAAGKLGPRLKAAVALLVPLLAGSLRRADELALAMEARCYRGDQGRTKLKQYQYKMMDFLILIVVAVITAMVILNRWGII</sequence>
<dbReference type="eggNOG" id="COG0619">
    <property type="taxonomic scope" value="Bacteria"/>
</dbReference>
<evidence type="ECO:0000256" key="1">
    <source>
        <dbReference type="ARBA" id="ARBA00004141"/>
    </source>
</evidence>
<accession>A4J143</accession>
<keyword evidence="3 6" id="KW-0812">Transmembrane</keyword>
<proteinExistence type="predicted"/>
<protein>
    <submittedName>
        <fullName evidence="7">Cobalt transport protein</fullName>
    </submittedName>
</protein>
<evidence type="ECO:0000256" key="5">
    <source>
        <dbReference type="ARBA" id="ARBA00023136"/>
    </source>
</evidence>
<organism evidence="7 8">
    <name type="scientific">Desulforamulus reducens (strain ATCC BAA-1160 / DSM 100696 / MI-1)</name>
    <name type="common">Desulfotomaculum reducens</name>
    <dbReference type="NCBI Taxonomy" id="349161"/>
    <lineage>
        <taxon>Bacteria</taxon>
        <taxon>Bacillati</taxon>
        <taxon>Bacillota</taxon>
        <taxon>Clostridia</taxon>
        <taxon>Eubacteriales</taxon>
        <taxon>Peptococcaceae</taxon>
        <taxon>Desulforamulus</taxon>
    </lineage>
</organism>
<evidence type="ECO:0000256" key="4">
    <source>
        <dbReference type="ARBA" id="ARBA00022989"/>
    </source>
</evidence>
<dbReference type="InterPro" id="IPR003339">
    <property type="entry name" value="ABC/ECF_trnsptr_transmembrane"/>
</dbReference>
<evidence type="ECO:0000313" key="8">
    <source>
        <dbReference type="Proteomes" id="UP000001556"/>
    </source>
</evidence>
<keyword evidence="4 6" id="KW-1133">Transmembrane helix</keyword>
<dbReference type="AlphaFoldDB" id="A4J143"/>
<dbReference type="CDD" id="cd16914">
    <property type="entry name" value="EcfT"/>
    <property type="match status" value="1"/>
</dbReference>
<dbReference type="KEGG" id="drm:Dred_0247"/>
<reference evidence="7 8" key="1">
    <citation type="submission" date="2007-03" db="EMBL/GenBank/DDBJ databases">
        <title>Complete sequence of Desulfotomaculum reducens MI-1.</title>
        <authorList>
            <consortium name="US DOE Joint Genome Institute"/>
            <person name="Copeland A."/>
            <person name="Lucas S."/>
            <person name="Lapidus A."/>
            <person name="Barry K."/>
            <person name="Detter J.C."/>
            <person name="Glavina del Rio T."/>
            <person name="Hammon N."/>
            <person name="Israni S."/>
            <person name="Dalin E."/>
            <person name="Tice H."/>
            <person name="Pitluck S."/>
            <person name="Sims D."/>
            <person name="Brettin T."/>
            <person name="Bruce D."/>
            <person name="Han C."/>
            <person name="Tapia R."/>
            <person name="Schmutz J."/>
            <person name="Larimer F."/>
            <person name="Land M."/>
            <person name="Hauser L."/>
            <person name="Kyrpides N."/>
            <person name="Kim E."/>
            <person name="Tebo B.M."/>
            <person name="Richardson P."/>
        </authorList>
    </citation>
    <scope>NUCLEOTIDE SEQUENCE [LARGE SCALE GENOMIC DNA]</scope>
    <source>
        <strain evidence="7 8">MI-1</strain>
    </source>
</reference>
<feature type="transmembrane region" description="Helical" evidence="6">
    <location>
        <begin position="48"/>
        <end position="68"/>
    </location>
</feature>
<feature type="transmembrane region" description="Helical" evidence="6">
    <location>
        <begin position="248"/>
        <end position="268"/>
    </location>
</feature>
<dbReference type="InterPro" id="IPR051611">
    <property type="entry name" value="ECF_transporter_component"/>
</dbReference>
<dbReference type="Pfam" id="PF02361">
    <property type="entry name" value="CbiQ"/>
    <property type="match status" value="1"/>
</dbReference>
<name>A4J143_DESRM</name>
<dbReference type="EMBL" id="CP000612">
    <property type="protein sequence ID" value="ABO48796.1"/>
    <property type="molecule type" value="Genomic_DNA"/>
</dbReference>
<keyword evidence="5 6" id="KW-0472">Membrane</keyword>
<evidence type="ECO:0000313" key="7">
    <source>
        <dbReference type="EMBL" id="ABO48796.1"/>
    </source>
</evidence>
<dbReference type="PANTHER" id="PTHR34857">
    <property type="entry name" value="SLL0384 PROTEIN"/>
    <property type="match status" value="1"/>
</dbReference>
<feature type="transmembrane region" description="Helical" evidence="6">
    <location>
        <begin position="108"/>
        <end position="131"/>
    </location>
</feature>
<dbReference type="STRING" id="349161.Dred_0247"/>
<evidence type="ECO:0000256" key="2">
    <source>
        <dbReference type="ARBA" id="ARBA00022475"/>
    </source>
</evidence>
<keyword evidence="8" id="KW-1185">Reference proteome</keyword>
<dbReference type="GO" id="GO:0005886">
    <property type="term" value="C:plasma membrane"/>
    <property type="evidence" value="ECO:0007669"/>
    <property type="project" value="UniProtKB-ARBA"/>
</dbReference>
<dbReference type="PANTHER" id="PTHR34857:SF2">
    <property type="entry name" value="SLL0384 PROTEIN"/>
    <property type="match status" value="1"/>
</dbReference>
<dbReference type="OrthoDB" id="8075495at2"/>
<dbReference type="Proteomes" id="UP000001556">
    <property type="component" value="Chromosome"/>
</dbReference>
<gene>
    <name evidence="7" type="ordered locus">Dred_0247</name>
</gene>
<dbReference type="RefSeq" id="WP_011876634.1">
    <property type="nucleotide sequence ID" value="NC_009253.1"/>
</dbReference>
<feature type="transmembrane region" description="Helical" evidence="6">
    <location>
        <begin position="74"/>
        <end position="96"/>
    </location>
</feature>